<reference evidence="3 4" key="1">
    <citation type="journal article" date="2020" name="Arch. Microbiol.">
        <title>Bradyrhizobium campsiandrae sp. nov., a nitrogen-fixing bacterial strain isolated from a native leguminous tree from the Amazon adapted to flooded conditions.</title>
        <authorList>
            <person name="Cabral Michel D."/>
            <person name="Martins da Costa E."/>
            <person name="Azarias Guimaraes A."/>
            <person name="Soares de Carvalho T."/>
            <person name="Santos de Castro Caputo P."/>
            <person name="Willems A."/>
            <person name="de Souza Moreira F.M."/>
        </authorList>
    </citation>
    <scope>NUCLEOTIDE SEQUENCE [LARGE SCALE GENOMIC DNA]</scope>
    <source>
        <strain evidence="4">INPA 384B</strain>
    </source>
</reference>
<organism evidence="3 4">
    <name type="scientific">Bradyrhizobium campsiandrae</name>
    <dbReference type="NCBI Taxonomy" id="1729892"/>
    <lineage>
        <taxon>Bacteria</taxon>
        <taxon>Pseudomonadati</taxon>
        <taxon>Pseudomonadota</taxon>
        <taxon>Alphaproteobacteria</taxon>
        <taxon>Hyphomicrobiales</taxon>
        <taxon>Nitrobacteraceae</taxon>
        <taxon>Bradyrhizobium</taxon>
    </lineage>
</organism>
<feature type="signal peptide" evidence="1">
    <location>
        <begin position="1"/>
        <end position="20"/>
    </location>
</feature>
<keyword evidence="1" id="KW-0732">Signal</keyword>
<name>A0ABR7UI53_9BRAD</name>
<proteinExistence type="predicted"/>
<dbReference type="EMBL" id="JAATTO010000066">
    <property type="protein sequence ID" value="MBC9983316.1"/>
    <property type="molecule type" value="Genomic_DNA"/>
</dbReference>
<evidence type="ECO:0000256" key="1">
    <source>
        <dbReference type="SAM" id="SignalP"/>
    </source>
</evidence>
<evidence type="ECO:0000313" key="4">
    <source>
        <dbReference type="Proteomes" id="UP000639516"/>
    </source>
</evidence>
<comment type="caution">
    <text evidence="3">The sequence shown here is derived from an EMBL/GenBank/DDBJ whole genome shotgun (WGS) entry which is preliminary data.</text>
</comment>
<dbReference type="InterPro" id="IPR021255">
    <property type="entry name" value="DUF2807"/>
</dbReference>
<feature type="domain" description="Putative auto-transporter adhesin head GIN" evidence="2">
    <location>
        <begin position="192"/>
        <end position="287"/>
    </location>
</feature>
<feature type="chain" id="PRO_5047484782" evidence="1">
    <location>
        <begin position="21"/>
        <end position="305"/>
    </location>
</feature>
<dbReference type="Proteomes" id="UP000639516">
    <property type="component" value="Unassembled WGS sequence"/>
</dbReference>
<dbReference type="Gene3D" id="2.160.20.120">
    <property type="match status" value="1"/>
</dbReference>
<protein>
    <submittedName>
        <fullName evidence="3">DUF2807 domain-containing protein</fullName>
    </submittedName>
</protein>
<accession>A0ABR7UI53</accession>
<evidence type="ECO:0000313" key="3">
    <source>
        <dbReference type="EMBL" id="MBC9983316.1"/>
    </source>
</evidence>
<sequence length="305" mass="31788">MRGRLLGIAMVSLSIAAACAVITILASATEWIDGDHRSWAGTLRTCASAKATGSGERRTVDLEWTGSDAVKIRIPAQVRYQPGPKPQASVSGDADLVSHVRLHDGTLEWDTVEWDHLVDCFPASDLVVQLSGPAVTAWTLNGSGELSLSDIKQDELRVTAHGSSVVTASGEAKELWFDASGSGRADFGRLVAQKTNVNLSGSTKLKLADLKQDALRIVMHGSSVVTASGTAHEVSLESAGSGRADLGGLVTEQASVKIHGSGDVDLAPRQDADISVSGSGVVKLHGSVARINSHVSGSGEIKRVP</sequence>
<evidence type="ECO:0000259" key="2">
    <source>
        <dbReference type="Pfam" id="PF10988"/>
    </source>
</evidence>
<keyword evidence="4" id="KW-1185">Reference proteome</keyword>
<dbReference type="Pfam" id="PF10988">
    <property type="entry name" value="DUF2807"/>
    <property type="match status" value="1"/>
</dbReference>
<dbReference type="RefSeq" id="WP_188100476.1">
    <property type="nucleotide sequence ID" value="NZ_JAANIH010000017.1"/>
</dbReference>
<gene>
    <name evidence="3" type="ORF">HA482_34545</name>
</gene>
<dbReference type="PROSITE" id="PS51257">
    <property type="entry name" value="PROKAR_LIPOPROTEIN"/>
    <property type="match status" value="1"/>
</dbReference>